<dbReference type="PROSITE" id="PS50181">
    <property type="entry name" value="FBOX"/>
    <property type="match status" value="1"/>
</dbReference>
<feature type="domain" description="F-box" evidence="1">
    <location>
        <begin position="44"/>
        <end position="90"/>
    </location>
</feature>
<sequence>MASEKRFEAHAKRLQKYRDIISSLDGNREFRELAALLSEKDLRTDIIGNLPPELRVLIAKHLDAADVYTLLNVSRKWREYWLHEDCLRPLAKHFLPNFYEYMRIKGELSSCALDWTGPFIETFHKLYRRQTGRFQSYFEYRWNAPYPLDRDFHHEIDQELQQELYSVLKVSRLDPRRVCRDGIPKPTYNSGRVAWHAPPPAQCIVVDDFTSQRRKVLIPPVTNSELGLLGRLSLGDRLLAMRRHRKIYAWDLQTGELAEFTAPVQPLQVVTSGYKVCLVFDCQAILWDFKGGTKTLDLPHPAREGSQFRRVLFHPLSEDTVFVATEEFAGYAVDFAGNLSISKFKAGHPEWTRDYPPNPNSCRKCQPDFNKRPMDWFPLNIDSYGEYGVRAVSVPAECMHKYTHDSSGDPRGALLIDSFNVCTETFTAASVFLPSVTAVWNGSEMVSHVYGTEIILDLPVQARRQIEDQSSLLMVANNLSSAIRWPPPFYASEKRDIVKGSVLRPKLITPPGTHSTKAVHGMMSNRVSRYKAVCCLITEKNESIHSTVSLDDDFLIHDRSGKLGVWSFHTDLVLPPDGGGPSDEGV</sequence>
<reference evidence="2" key="1">
    <citation type="submission" date="2023-06" db="EMBL/GenBank/DDBJ databases">
        <title>Genome-scale phylogeny and comparative genomics of the fungal order Sordariales.</title>
        <authorList>
            <consortium name="Lawrence Berkeley National Laboratory"/>
            <person name="Hensen N."/>
            <person name="Bonometti L."/>
            <person name="Westerberg I."/>
            <person name="Brannstrom I.O."/>
            <person name="Guillou S."/>
            <person name="Cros-Aarteil S."/>
            <person name="Calhoun S."/>
            <person name="Haridas S."/>
            <person name="Kuo A."/>
            <person name="Mondo S."/>
            <person name="Pangilinan J."/>
            <person name="Riley R."/>
            <person name="Labutti K."/>
            <person name="Andreopoulos B."/>
            <person name="Lipzen A."/>
            <person name="Chen C."/>
            <person name="Yanf M."/>
            <person name="Daum C."/>
            <person name="Ng V."/>
            <person name="Clum A."/>
            <person name="Steindorff A."/>
            <person name="Ohm R."/>
            <person name="Martin F."/>
            <person name="Silar P."/>
            <person name="Natvig D."/>
            <person name="Lalanne C."/>
            <person name="Gautier V."/>
            <person name="Ament-Velasquez S.L."/>
            <person name="Kruys A."/>
            <person name="Hutchinson M.I."/>
            <person name="Powell A.J."/>
            <person name="Barry K."/>
            <person name="Miller A.N."/>
            <person name="Grigoriev I.V."/>
            <person name="Debuchy R."/>
            <person name="Gladieux P."/>
            <person name="Thoren M.H."/>
            <person name="Johannesson H."/>
        </authorList>
    </citation>
    <scope>NUCLEOTIDE SEQUENCE</scope>
    <source>
        <strain evidence="2">CBS 606.72</strain>
    </source>
</reference>
<dbReference type="InterPro" id="IPR011047">
    <property type="entry name" value="Quinoprotein_ADH-like_sf"/>
</dbReference>
<accession>A0AA39X2P0</accession>
<dbReference type="Gene3D" id="1.20.1280.50">
    <property type="match status" value="1"/>
</dbReference>
<evidence type="ECO:0000313" key="2">
    <source>
        <dbReference type="EMBL" id="KAK0626184.1"/>
    </source>
</evidence>
<dbReference type="InterPro" id="IPR001810">
    <property type="entry name" value="F-box_dom"/>
</dbReference>
<keyword evidence="3" id="KW-1185">Reference proteome</keyword>
<name>A0AA39X2P0_9PEZI</name>
<protein>
    <recommendedName>
        <fullName evidence="1">F-box domain-containing protein</fullName>
    </recommendedName>
</protein>
<dbReference type="Pfam" id="PF12937">
    <property type="entry name" value="F-box-like"/>
    <property type="match status" value="1"/>
</dbReference>
<gene>
    <name evidence="2" type="ORF">B0T14DRAFT_562119</name>
</gene>
<comment type="caution">
    <text evidence="2">The sequence shown here is derived from an EMBL/GenBank/DDBJ whole genome shotgun (WGS) entry which is preliminary data.</text>
</comment>
<proteinExistence type="predicted"/>
<dbReference type="AlphaFoldDB" id="A0AA39X2P0"/>
<dbReference type="Proteomes" id="UP001175000">
    <property type="component" value="Unassembled WGS sequence"/>
</dbReference>
<dbReference type="EMBL" id="JAULSU010000002">
    <property type="protein sequence ID" value="KAK0626184.1"/>
    <property type="molecule type" value="Genomic_DNA"/>
</dbReference>
<evidence type="ECO:0000313" key="3">
    <source>
        <dbReference type="Proteomes" id="UP001175000"/>
    </source>
</evidence>
<dbReference type="SUPFAM" id="SSF50998">
    <property type="entry name" value="Quinoprotein alcohol dehydrogenase-like"/>
    <property type="match status" value="1"/>
</dbReference>
<organism evidence="2 3">
    <name type="scientific">Immersiella caudata</name>
    <dbReference type="NCBI Taxonomy" id="314043"/>
    <lineage>
        <taxon>Eukaryota</taxon>
        <taxon>Fungi</taxon>
        <taxon>Dikarya</taxon>
        <taxon>Ascomycota</taxon>
        <taxon>Pezizomycotina</taxon>
        <taxon>Sordariomycetes</taxon>
        <taxon>Sordariomycetidae</taxon>
        <taxon>Sordariales</taxon>
        <taxon>Lasiosphaeriaceae</taxon>
        <taxon>Immersiella</taxon>
    </lineage>
</organism>
<evidence type="ECO:0000259" key="1">
    <source>
        <dbReference type="PROSITE" id="PS50181"/>
    </source>
</evidence>
<dbReference type="SUPFAM" id="SSF81383">
    <property type="entry name" value="F-box domain"/>
    <property type="match status" value="1"/>
</dbReference>
<dbReference type="InterPro" id="IPR036047">
    <property type="entry name" value="F-box-like_dom_sf"/>
</dbReference>